<accession>A0A7J6PHG6</accession>
<dbReference type="AlphaFoldDB" id="A0A7J6PHG6"/>
<dbReference type="EMBL" id="JABANP010000021">
    <property type="protein sequence ID" value="KAF4695367.1"/>
    <property type="molecule type" value="Genomic_DNA"/>
</dbReference>
<evidence type="ECO:0000313" key="3">
    <source>
        <dbReference type="EMBL" id="KAF4695367.1"/>
    </source>
</evidence>
<evidence type="ECO:0000313" key="4">
    <source>
        <dbReference type="Proteomes" id="UP000541610"/>
    </source>
</evidence>
<feature type="compositionally biased region" description="Polar residues" evidence="2">
    <location>
        <begin position="805"/>
        <end position="814"/>
    </location>
</feature>
<comment type="caution">
    <text evidence="3">The sequence shown here is derived from an EMBL/GenBank/DDBJ whole genome shotgun (WGS) entry which is preliminary data.</text>
</comment>
<evidence type="ECO:0000256" key="1">
    <source>
        <dbReference type="SAM" id="Coils"/>
    </source>
</evidence>
<feature type="region of interest" description="Disordered" evidence="2">
    <location>
        <begin position="1082"/>
        <end position="1121"/>
    </location>
</feature>
<evidence type="ECO:0000256" key="2">
    <source>
        <dbReference type="SAM" id="MobiDB-lite"/>
    </source>
</evidence>
<keyword evidence="1" id="KW-0175">Coiled coil</keyword>
<feature type="coiled-coil region" evidence="1">
    <location>
        <begin position="350"/>
        <end position="428"/>
    </location>
</feature>
<feature type="coiled-coil region" evidence="1">
    <location>
        <begin position="263"/>
        <end position="315"/>
    </location>
</feature>
<feature type="region of interest" description="Disordered" evidence="2">
    <location>
        <begin position="803"/>
        <end position="826"/>
    </location>
</feature>
<name>A0A7J6PHG6_PEROL</name>
<reference evidence="3 4" key="1">
    <citation type="submission" date="2020-04" db="EMBL/GenBank/DDBJ databases">
        <title>Perkinsus olseni comparative genomics.</title>
        <authorList>
            <person name="Bogema D.R."/>
        </authorList>
    </citation>
    <scope>NUCLEOTIDE SEQUENCE [LARGE SCALE GENOMIC DNA]</scope>
    <source>
        <strain evidence="3">00978-12</strain>
    </source>
</reference>
<sequence length="1121" mass="124545">MKDLEELWSRSESDPRGTSHSLLVFIDPTDWHREPKLLASVKSVESLNRLNRALEERADTLAAILNAARYGYYRELAYLRRCLDDAKMALQELSAKLGRSDPSYLPSSVSLKSSSDGVGETAADGAAVAVGSIKLPLSGWTVDEVLKRLENTEVYFYDILRVLEPPTRDLVKEAIARATERLLMMVSQLKAQIQEEGDTTPRTPEEIAASCLRALVSEHLVRWNVIVNQLLQLMPPGEIEALAERLAFKQQLEKVEEREPAPLAADREALANLEREVVDLKQRLVEAASEAESQKQEIERERAQWAAERSALRDSLAESRSSGAAAKEQAAQELTTLRMGLKENEAAIRAEALKEYTAKLEEEEQTLRREHEKRAQEMEAAFNARVTHSRDATAKGRLGRSGSSELERDAMQRELDDYREQLREVASVVRMDEGVQCQSCGCRATLEQESAELKTCEEEGEVVAAVADEGVAAVVEQEERGVQCQSCGDPSLVPVQEFAREKEEELSMYRLRYGLECGEGATVGEVDALRNFVINHSSSIREALCDGSSKITRDALARYLASCSSRDGSSDFLDYFSGRILSLVSGSDGKSEATIEELLNYLHVAEESTKEEEQQQPTAEEGRMSLLKSELRDGASQTEAVGGTEVTWMVPRRSTTSTAERDRLEKMRHKLWESPSEITTAFRDRERAELVRPYKEEILILRKDNEERCLRMAALQHRLDAVRLQLAEFAKANEHHLNQQQKEAVTRLLSAGGGSPDEADDDDLRLLLDGINVPYRVRAQASIHKSRRQMLYFDSKIRHAREAVRSTTSRTEQSVYVGGQEDPSAEEKDLLRSLMPQESTEEAALLSPFPSSFGSLWSVDEMESSSSEIHTQVLAWWSPLARLLKRLLVDVKHGVSYLSSGSDTEDDDRPIFPPVVPPSVLSWLILLWAATASPLPWPSMDGSETSRERVAQRIFSTPEGLAAGGFPSEWLLSKASSSAIEEPRHPELYRILCQAPLFRPNVTRPGSSVTNARLRLMSVASTAADSPGSRERRRPPIVITQGRSGRASIGPTRPPLWMAPHDYPSILRAARRAAAVGGMMSNTSTTSFGGAAALRQRQRRSSPLNSTSPSGFTATVPPKSP</sequence>
<feature type="region of interest" description="Disordered" evidence="2">
    <location>
        <begin position="1020"/>
        <end position="1055"/>
    </location>
</feature>
<protein>
    <submittedName>
        <fullName evidence="3">Uncharacterized protein</fullName>
    </submittedName>
</protein>
<proteinExistence type="predicted"/>
<feature type="compositionally biased region" description="Polar residues" evidence="2">
    <location>
        <begin position="1103"/>
        <end position="1113"/>
    </location>
</feature>
<organism evidence="3 4">
    <name type="scientific">Perkinsus olseni</name>
    <name type="common">Perkinsus atlanticus</name>
    <dbReference type="NCBI Taxonomy" id="32597"/>
    <lineage>
        <taxon>Eukaryota</taxon>
        <taxon>Sar</taxon>
        <taxon>Alveolata</taxon>
        <taxon>Perkinsozoa</taxon>
        <taxon>Perkinsea</taxon>
        <taxon>Perkinsida</taxon>
        <taxon>Perkinsidae</taxon>
        <taxon>Perkinsus</taxon>
    </lineage>
</organism>
<gene>
    <name evidence="3" type="ORF">FOZ60_004857</name>
</gene>
<dbReference type="OrthoDB" id="448480at2759"/>
<dbReference type="Proteomes" id="UP000541610">
    <property type="component" value="Unassembled WGS sequence"/>
</dbReference>